<dbReference type="GO" id="GO:0003735">
    <property type="term" value="F:structural constituent of ribosome"/>
    <property type="evidence" value="ECO:0007669"/>
    <property type="project" value="UniProtKB-UniRule"/>
</dbReference>
<keyword evidence="2 4" id="KW-0689">Ribosomal protein</keyword>
<dbReference type="KEGG" id="maqe:RJ40_06250"/>
<dbReference type="Pfam" id="PF00327">
    <property type="entry name" value="Ribosomal_L30"/>
    <property type="match status" value="1"/>
</dbReference>
<comment type="subunit">
    <text evidence="4">Part of the 50S ribosomal subunit.</text>
</comment>
<dbReference type="PANTHER" id="PTHR11524:SF16">
    <property type="entry name" value="LARGE RIBOSOMAL SUBUNIT PROTEIN UL30"/>
    <property type="match status" value="1"/>
</dbReference>
<organism evidence="6 7">
    <name type="scientific">Methanofollis aquaemaris</name>
    <dbReference type="NCBI Taxonomy" id="126734"/>
    <lineage>
        <taxon>Archaea</taxon>
        <taxon>Methanobacteriati</taxon>
        <taxon>Methanobacteriota</taxon>
        <taxon>Stenosarchaea group</taxon>
        <taxon>Methanomicrobia</taxon>
        <taxon>Methanomicrobiales</taxon>
        <taxon>Methanomicrobiaceae</taxon>
        <taxon>Methanofollis</taxon>
    </lineage>
</organism>
<evidence type="ECO:0000313" key="7">
    <source>
        <dbReference type="Proteomes" id="UP001042704"/>
    </source>
</evidence>
<dbReference type="RefSeq" id="WP_265582502.1">
    <property type="nucleotide sequence ID" value="NZ_CP036172.1"/>
</dbReference>
<dbReference type="NCBIfam" id="TIGR01309">
    <property type="entry name" value="uL30_arch"/>
    <property type="match status" value="1"/>
</dbReference>
<dbReference type="CDD" id="cd01657">
    <property type="entry name" value="Ribosomal_L7_archeal_euk"/>
    <property type="match status" value="1"/>
</dbReference>
<dbReference type="GO" id="GO:0022625">
    <property type="term" value="C:cytosolic large ribosomal subunit"/>
    <property type="evidence" value="ECO:0007669"/>
    <property type="project" value="UniProtKB-UniRule"/>
</dbReference>
<evidence type="ECO:0000313" key="6">
    <source>
        <dbReference type="EMBL" id="QSZ67127.1"/>
    </source>
</evidence>
<dbReference type="PROSITE" id="PS00634">
    <property type="entry name" value="RIBOSOMAL_L30"/>
    <property type="match status" value="1"/>
</dbReference>
<proteinExistence type="inferred from homology"/>
<dbReference type="GeneID" id="76423948"/>
<evidence type="ECO:0000256" key="1">
    <source>
        <dbReference type="ARBA" id="ARBA00007594"/>
    </source>
</evidence>
<evidence type="ECO:0000259" key="5">
    <source>
        <dbReference type="Pfam" id="PF00327"/>
    </source>
</evidence>
<dbReference type="Proteomes" id="UP001042704">
    <property type="component" value="Chromosome"/>
</dbReference>
<evidence type="ECO:0000256" key="3">
    <source>
        <dbReference type="ARBA" id="ARBA00023274"/>
    </source>
</evidence>
<dbReference type="Gene3D" id="1.10.15.30">
    <property type="match status" value="1"/>
</dbReference>
<protein>
    <recommendedName>
        <fullName evidence="4">Large ribosomal subunit protein uL30</fullName>
    </recommendedName>
</protein>
<evidence type="ECO:0000256" key="2">
    <source>
        <dbReference type="ARBA" id="ARBA00022980"/>
    </source>
</evidence>
<feature type="domain" description="Large ribosomal subunit protein uL30-like ferredoxin-like fold" evidence="5">
    <location>
        <begin position="2"/>
        <end position="52"/>
    </location>
</feature>
<dbReference type="InterPro" id="IPR035808">
    <property type="entry name" value="Ribosomal_uL30_euk_arc"/>
</dbReference>
<gene>
    <name evidence="4" type="primary">rpl30</name>
    <name evidence="6" type="ORF">RJ40_06250</name>
</gene>
<keyword evidence="7" id="KW-1185">Reference proteome</keyword>
<reference evidence="6" key="2">
    <citation type="submission" date="2019-02" db="EMBL/GenBank/DDBJ databases">
        <authorList>
            <person name="Chen S.-C."/>
            <person name="Chien H.-H."/>
            <person name="Lai M.-C."/>
        </authorList>
    </citation>
    <scope>NUCLEOTIDE SEQUENCE</scope>
    <source>
        <strain evidence="6">N2F9704</strain>
    </source>
</reference>
<dbReference type="InterPro" id="IPR016082">
    <property type="entry name" value="Ribosomal_uL30_ferredoxin-like"/>
</dbReference>
<evidence type="ECO:0000256" key="4">
    <source>
        <dbReference type="HAMAP-Rule" id="MF_01371"/>
    </source>
</evidence>
<dbReference type="SUPFAM" id="SSF55129">
    <property type="entry name" value="Ribosomal protein L30p/L7e"/>
    <property type="match status" value="1"/>
</dbReference>
<name>A0A8A3S4C4_9EURY</name>
<keyword evidence="3 4" id="KW-0687">Ribonucleoprotein</keyword>
<dbReference type="GO" id="GO:0006412">
    <property type="term" value="P:translation"/>
    <property type="evidence" value="ECO:0007669"/>
    <property type="project" value="UniProtKB-UniRule"/>
</dbReference>
<dbReference type="InterPro" id="IPR005997">
    <property type="entry name" value="Ribosomal_uL30_arc"/>
</dbReference>
<dbReference type="Gene3D" id="3.30.1390.20">
    <property type="entry name" value="Ribosomal protein L30, ferredoxin-like fold domain"/>
    <property type="match status" value="1"/>
</dbReference>
<accession>A0A8A3S4C4</accession>
<dbReference type="GO" id="GO:0003723">
    <property type="term" value="F:RNA binding"/>
    <property type="evidence" value="ECO:0007669"/>
    <property type="project" value="TreeGrafter"/>
</dbReference>
<dbReference type="PANTHER" id="PTHR11524">
    <property type="entry name" value="60S RIBOSOMAL PROTEIN L7"/>
    <property type="match status" value="1"/>
</dbReference>
<dbReference type="GO" id="GO:0000463">
    <property type="term" value="P:maturation of LSU-rRNA from tricistronic rRNA transcript (SSU-rRNA, 5.8S rRNA, LSU-rRNA)"/>
    <property type="evidence" value="ECO:0007669"/>
    <property type="project" value="TreeGrafter"/>
</dbReference>
<sequence>MFAVVQVRGVVNTRRDIKDTLKMLRLHHINHCVLVPDTPAYLGMIRKVKDYVAYGEVDERTIATLLSTRGRLAGNIKITDEYVRDHSQYGNIEEFAAALCKGEVAMQDIPELKPVLRLHPPRKGYRTIKRTFQQGGALGNYGEDINDLLYRMR</sequence>
<dbReference type="AlphaFoldDB" id="A0A8A3S4C4"/>
<dbReference type="NCBIfam" id="NF004711">
    <property type="entry name" value="PRK06049.1"/>
    <property type="match status" value="1"/>
</dbReference>
<reference evidence="6" key="1">
    <citation type="journal article" date="2001" name="Int. J. Syst. Evol. Microbiol.">
        <title>Methanofollis aquaemaris sp. nov., a methanogen isolated from an aquaculture fish pond.</title>
        <authorList>
            <person name="Lai M.C."/>
            <person name="Chen S.C."/>
        </authorList>
    </citation>
    <scope>NUCLEOTIDE SEQUENCE</scope>
    <source>
        <strain evidence="6">N2F9704</strain>
    </source>
</reference>
<dbReference type="InterPro" id="IPR039699">
    <property type="entry name" value="Ribosomal_uL30"/>
</dbReference>
<dbReference type="EMBL" id="CP036172">
    <property type="protein sequence ID" value="QSZ67127.1"/>
    <property type="molecule type" value="Genomic_DNA"/>
</dbReference>
<dbReference type="InterPro" id="IPR018038">
    <property type="entry name" value="Ribosomal_uL30_CS"/>
</dbReference>
<dbReference type="HAMAP" id="MF_01371_A">
    <property type="entry name" value="Ribosomal_uL30_A"/>
    <property type="match status" value="1"/>
</dbReference>
<dbReference type="InterPro" id="IPR036919">
    <property type="entry name" value="Ribo_uL30_ferredoxin-like_sf"/>
</dbReference>
<comment type="similarity">
    <text evidence="1 4">Belongs to the universal ribosomal protein uL30 family.</text>
</comment>